<evidence type="ECO:0000256" key="1">
    <source>
        <dbReference type="SAM" id="Phobius"/>
    </source>
</evidence>
<comment type="caution">
    <text evidence="2">The sequence shown here is derived from an EMBL/GenBank/DDBJ whole genome shotgun (WGS) entry which is preliminary data.</text>
</comment>
<dbReference type="RefSeq" id="WP_345001362.1">
    <property type="nucleotide sequence ID" value="NZ_BAABFR010000152.1"/>
</dbReference>
<sequence length="239" mass="25702">MGELDFTWTRYCDTNTRLMTACAYVAAAAGVLVIVAFYDSPAFITGGVGMILLSAIGLTSPVARLRVYRDHVEAPAASPLRNRGALLSAGLLFMGIGLSTTTQAIGRHAYIRVIGVLLILFGVSLAAIYLLWGRRPFVIGTDHVILPRGTRIELRPDAYELRNPDGQLPMVRFPRPSEKPVVFEPTTYGLDLNNLLSALDLVTTHRSPITGREIAAVLAFEPPSGVAVGDSIDATAEVP</sequence>
<keyword evidence="1" id="KW-1133">Transmembrane helix</keyword>
<keyword evidence="1" id="KW-0812">Transmembrane</keyword>
<feature type="transmembrane region" description="Helical" evidence="1">
    <location>
        <begin position="44"/>
        <end position="63"/>
    </location>
</feature>
<keyword evidence="1" id="KW-0472">Membrane</keyword>
<dbReference type="EMBL" id="BAABFR010000152">
    <property type="protein sequence ID" value="GAA4406198.1"/>
    <property type="molecule type" value="Genomic_DNA"/>
</dbReference>
<organism evidence="2 3">
    <name type="scientific">Tsukamurella soli</name>
    <dbReference type="NCBI Taxonomy" id="644556"/>
    <lineage>
        <taxon>Bacteria</taxon>
        <taxon>Bacillati</taxon>
        <taxon>Actinomycetota</taxon>
        <taxon>Actinomycetes</taxon>
        <taxon>Mycobacteriales</taxon>
        <taxon>Tsukamurellaceae</taxon>
        <taxon>Tsukamurella</taxon>
    </lineage>
</organism>
<keyword evidence="3" id="KW-1185">Reference proteome</keyword>
<dbReference type="Proteomes" id="UP001500635">
    <property type="component" value="Unassembled WGS sequence"/>
</dbReference>
<proteinExistence type="predicted"/>
<gene>
    <name evidence="2" type="ORF">GCM10023147_49680</name>
</gene>
<feature type="transmembrane region" description="Helical" evidence="1">
    <location>
        <begin position="21"/>
        <end position="38"/>
    </location>
</feature>
<protein>
    <submittedName>
        <fullName evidence="2">Uncharacterized protein</fullName>
    </submittedName>
</protein>
<evidence type="ECO:0000313" key="2">
    <source>
        <dbReference type="EMBL" id="GAA4406198.1"/>
    </source>
</evidence>
<accession>A0ABP8KG68</accession>
<evidence type="ECO:0000313" key="3">
    <source>
        <dbReference type="Proteomes" id="UP001500635"/>
    </source>
</evidence>
<reference evidence="3" key="1">
    <citation type="journal article" date="2019" name="Int. J. Syst. Evol. Microbiol.">
        <title>The Global Catalogue of Microorganisms (GCM) 10K type strain sequencing project: providing services to taxonomists for standard genome sequencing and annotation.</title>
        <authorList>
            <consortium name="The Broad Institute Genomics Platform"/>
            <consortium name="The Broad Institute Genome Sequencing Center for Infectious Disease"/>
            <person name="Wu L."/>
            <person name="Ma J."/>
        </authorList>
    </citation>
    <scope>NUCLEOTIDE SEQUENCE [LARGE SCALE GENOMIC DNA]</scope>
    <source>
        <strain evidence="3">JCM 17688</strain>
    </source>
</reference>
<feature type="transmembrane region" description="Helical" evidence="1">
    <location>
        <begin position="84"/>
        <end position="105"/>
    </location>
</feature>
<name>A0ABP8KG68_9ACTN</name>
<feature type="transmembrane region" description="Helical" evidence="1">
    <location>
        <begin position="111"/>
        <end position="132"/>
    </location>
</feature>